<dbReference type="RefSeq" id="WP_156859656.1">
    <property type="nucleotide sequence ID" value="NZ_CP120969.1"/>
</dbReference>
<feature type="domain" description="Helix-turn-helix" evidence="1">
    <location>
        <begin position="11"/>
        <end position="61"/>
    </location>
</feature>
<evidence type="ECO:0000313" key="2">
    <source>
        <dbReference type="EMBL" id="KAF0252017.1"/>
    </source>
</evidence>
<dbReference type="SUPFAM" id="SSF46955">
    <property type="entry name" value="Putative DNA-binding domain"/>
    <property type="match status" value="1"/>
</dbReference>
<organism evidence="2 3">
    <name type="scientific">Pseudomonas putida</name>
    <name type="common">Arthrobacter siderocapsulatus</name>
    <dbReference type="NCBI Taxonomy" id="303"/>
    <lineage>
        <taxon>Bacteria</taxon>
        <taxon>Pseudomonadati</taxon>
        <taxon>Pseudomonadota</taxon>
        <taxon>Gammaproteobacteria</taxon>
        <taxon>Pseudomonadales</taxon>
        <taxon>Pseudomonadaceae</taxon>
        <taxon>Pseudomonas</taxon>
    </lineage>
</organism>
<proteinExistence type="predicted"/>
<dbReference type="Proteomes" id="UP000442695">
    <property type="component" value="Unassembled WGS sequence"/>
</dbReference>
<reference evidence="2 3" key="1">
    <citation type="submission" date="2019-12" db="EMBL/GenBank/DDBJ databases">
        <authorList>
            <person name="Woiski C."/>
        </authorList>
    </citation>
    <scope>NUCLEOTIDE SEQUENCE [LARGE SCALE GENOMIC DNA]</scope>
    <source>
        <strain evidence="2 3">BOE100</strain>
    </source>
</reference>
<dbReference type="Gene3D" id="1.10.1660.10">
    <property type="match status" value="1"/>
</dbReference>
<evidence type="ECO:0000259" key="1">
    <source>
        <dbReference type="Pfam" id="PF12728"/>
    </source>
</evidence>
<dbReference type="InterPro" id="IPR041657">
    <property type="entry name" value="HTH_17"/>
</dbReference>
<comment type="caution">
    <text evidence="2">The sequence shown here is derived from an EMBL/GenBank/DDBJ whole genome shotgun (WGS) entry which is preliminary data.</text>
</comment>
<gene>
    <name evidence="2" type="ORF">GN299_25600</name>
</gene>
<dbReference type="InterPro" id="IPR009061">
    <property type="entry name" value="DNA-bd_dom_put_sf"/>
</dbReference>
<dbReference type="Pfam" id="PF12728">
    <property type="entry name" value="HTH_17"/>
    <property type="match status" value="1"/>
</dbReference>
<dbReference type="AlphaFoldDB" id="A0A7V8J251"/>
<evidence type="ECO:0000313" key="3">
    <source>
        <dbReference type="Proteomes" id="UP000442695"/>
    </source>
</evidence>
<sequence>MENKRVAQREFLSADEAAAVLGVSKETLRFWRYTNKHVEEIPPHKHVSRRIFYRTADVMRFSQTMYCPA</sequence>
<accession>A0A7V8J251</accession>
<name>A0A7V8J251_PSEPU</name>
<protein>
    <submittedName>
        <fullName evidence="2">Helix-turn-helix domain-containing protein</fullName>
    </submittedName>
</protein>
<dbReference type="EMBL" id="WOWR01000048">
    <property type="protein sequence ID" value="KAF0252017.1"/>
    <property type="molecule type" value="Genomic_DNA"/>
</dbReference>